<sequence length="91" mass="9747">MKPLSDTTDSKDERETTGSRESCSLQLIVRGDVTQLYNFSLWSQVSLRSASHLVDALILAATLVPDATPVSVTTPILTHTSVPSGHSATHV</sequence>
<accession>A0AAE1FEK4</accession>
<reference evidence="2" key="1">
    <citation type="submission" date="2023-10" db="EMBL/GenBank/DDBJ databases">
        <title>Genome assemblies of two species of porcelain crab, Petrolisthes cinctipes and Petrolisthes manimaculis (Anomura: Porcellanidae).</title>
        <authorList>
            <person name="Angst P."/>
        </authorList>
    </citation>
    <scope>NUCLEOTIDE SEQUENCE</scope>
    <source>
        <strain evidence="2">PB745_01</strain>
        <tissue evidence="2">Gill</tissue>
    </source>
</reference>
<dbReference type="AlphaFoldDB" id="A0AAE1FEK4"/>
<evidence type="ECO:0000256" key="1">
    <source>
        <dbReference type="SAM" id="MobiDB-lite"/>
    </source>
</evidence>
<dbReference type="Proteomes" id="UP001286313">
    <property type="component" value="Unassembled WGS sequence"/>
</dbReference>
<feature type="region of interest" description="Disordered" evidence="1">
    <location>
        <begin position="1"/>
        <end position="22"/>
    </location>
</feature>
<gene>
    <name evidence="2" type="ORF">Pcinc_022685</name>
</gene>
<protein>
    <submittedName>
        <fullName evidence="2">Uncharacterized protein</fullName>
    </submittedName>
</protein>
<dbReference type="EMBL" id="JAWQEG010002401">
    <property type="protein sequence ID" value="KAK3872216.1"/>
    <property type="molecule type" value="Genomic_DNA"/>
</dbReference>
<comment type="caution">
    <text evidence="2">The sequence shown here is derived from an EMBL/GenBank/DDBJ whole genome shotgun (WGS) entry which is preliminary data.</text>
</comment>
<evidence type="ECO:0000313" key="3">
    <source>
        <dbReference type="Proteomes" id="UP001286313"/>
    </source>
</evidence>
<organism evidence="2 3">
    <name type="scientific">Petrolisthes cinctipes</name>
    <name type="common">Flat porcelain crab</name>
    <dbReference type="NCBI Taxonomy" id="88211"/>
    <lineage>
        <taxon>Eukaryota</taxon>
        <taxon>Metazoa</taxon>
        <taxon>Ecdysozoa</taxon>
        <taxon>Arthropoda</taxon>
        <taxon>Crustacea</taxon>
        <taxon>Multicrustacea</taxon>
        <taxon>Malacostraca</taxon>
        <taxon>Eumalacostraca</taxon>
        <taxon>Eucarida</taxon>
        <taxon>Decapoda</taxon>
        <taxon>Pleocyemata</taxon>
        <taxon>Anomura</taxon>
        <taxon>Galatheoidea</taxon>
        <taxon>Porcellanidae</taxon>
        <taxon>Petrolisthes</taxon>
    </lineage>
</organism>
<evidence type="ECO:0000313" key="2">
    <source>
        <dbReference type="EMBL" id="KAK3872216.1"/>
    </source>
</evidence>
<name>A0AAE1FEK4_PETCI</name>
<feature type="compositionally biased region" description="Basic and acidic residues" evidence="1">
    <location>
        <begin position="8"/>
        <end position="18"/>
    </location>
</feature>
<keyword evidence="3" id="KW-1185">Reference proteome</keyword>
<proteinExistence type="predicted"/>